<dbReference type="InterPro" id="IPR001680">
    <property type="entry name" value="WD40_rpt"/>
</dbReference>
<sequence>MQRALVAPIKSCQVDDIDIEFQDSIYNATYYLHNQEIHSIWIRGRITDVNTVHQFFDIDDGFGRVLRIQYCKEYVDIQVKDSEIIKLYRISKVVKSDIDYWPTKMSFEPLNQSTSYDDTVMKSFSVSVAFKDRFSATNGMDWDKTGEYMINSSYDKTVYIYTVSKSSVTNALQSKKHGVELVKFTNDSPRHIICSSESGSPNVAVRLWDIVENRYIKSFSLDTPLMRGVGILSHPNRNLMLTNAVDGTVSVYSIDSTTPLMTFQSQGESVGAFDFDGLVVGRYIGSSSKVLSLYDLNKLQSPFKTFELTHVLKKTEDVNSITFSPNGRYIILGTNYCRLICVNSVNGSAIFACCYGEIPASKSKDSELCFPAISPDGKYLLSGCSDNSLKIWNFKGQLVSTLRGHEGPPAFVAFNPRKAIISSACVNLAWWHPTQTA</sequence>
<comment type="subcellular location">
    <subcellularLocation>
        <location evidence="1">Nucleus</location>
    </subcellularLocation>
</comment>
<evidence type="ECO:0000256" key="4">
    <source>
        <dbReference type="ARBA" id="ARBA00022737"/>
    </source>
</evidence>
<reference evidence="7" key="1">
    <citation type="submission" date="2022-07" db="EMBL/GenBank/DDBJ databases">
        <title>Evaluation of T. orientalis genome assembly methods using nanopore sequencing and analysis of variation between genomes.</title>
        <authorList>
            <person name="Yam J."/>
            <person name="Micallef M.L."/>
            <person name="Liu M."/>
            <person name="Djordjevic S.P."/>
            <person name="Bogema D.R."/>
            <person name="Jenkins C."/>
        </authorList>
    </citation>
    <scope>NUCLEOTIDE SEQUENCE</scope>
    <source>
        <strain evidence="7">Fish Creek</strain>
    </source>
</reference>
<dbReference type="GO" id="GO:0003682">
    <property type="term" value="F:chromatin binding"/>
    <property type="evidence" value="ECO:0007669"/>
    <property type="project" value="TreeGrafter"/>
</dbReference>
<dbReference type="InterPro" id="IPR015943">
    <property type="entry name" value="WD40/YVTN_repeat-like_dom_sf"/>
</dbReference>
<evidence type="ECO:0000256" key="3">
    <source>
        <dbReference type="ARBA" id="ARBA00022574"/>
    </source>
</evidence>
<evidence type="ECO:0000256" key="2">
    <source>
        <dbReference type="ARBA" id="ARBA00005616"/>
    </source>
</evidence>
<dbReference type="EMBL" id="CP056065">
    <property type="protein sequence ID" value="UVC54165.1"/>
    <property type="molecule type" value="Genomic_DNA"/>
</dbReference>
<comment type="similarity">
    <text evidence="2">Belongs to the WD repeat SWD2 family.</text>
</comment>
<dbReference type="Proteomes" id="UP000244803">
    <property type="component" value="Chromosome 1"/>
</dbReference>
<gene>
    <name evidence="7" type="ORF">MACJ_003499</name>
</gene>
<evidence type="ECO:0000256" key="6">
    <source>
        <dbReference type="PROSITE-ProRule" id="PRU00221"/>
    </source>
</evidence>
<dbReference type="PANTHER" id="PTHR19861">
    <property type="entry name" value="WD40 REPEAT PROTEIN SWD2"/>
    <property type="match status" value="1"/>
</dbReference>
<keyword evidence="3 6" id="KW-0853">WD repeat</keyword>
<dbReference type="InterPro" id="IPR019775">
    <property type="entry name" value="WD40_repeat_CS"/>
</dbReference>
<dbReference type="InterPro" id="IPR037867">
    <property type="entry name" value="Swd2/WDR82"/>
</dbReference>
<dbReference type="AlphaFoldDB" id="A0A976SKB0"/>
<dbReference type="SUPFAM" id="SSF50978">
    <property type="entry name" value="WD40 repeat-like"/>
    <property type="match status" value="1"/>
</dbReference>
<dbReference type="GO" id="GO:0016070">
    <property type="term" value="P:RNA metabolic process"/>
    <property type="evidence" value="ECO:0007669"/>
    <property type="project" value="UniProtKB-ARBA"/>
</dbReference>
<keyword evidence="5" id="KW-0539">Nucleus</keyword>
<accession>A0A976SKB0</accession>
<dbReference type="PROSITE" id="PS00678">
    <property type="entry name" value="WD_REPEATS_1"/>
    <property type="match status" value="1"/>
</dbReference>
<dbReference type="Pfam" id="PF00400">
    <property type="entry name" value="WD40"/>
    <property type="match status" value="2"/>
</dbReference>
<dbReference type="PROSITE" id="PS50082">
    <property type="entry name" value="WD_REPEATS_2"/>
    <property type="match status" value="1"/>
</dbReference>
<dbReference type="InterPro" id="IPR036322">
    <property type="entry name" value="WD40_repeat_dom_sf"/>
</dbReference>
<organism evidence="7 8">
    <name type="scientific">Theileria orientalis</name>
    <dbReference type="NCBI Taxonomy" id="68886"/>
    <lineage>
        <taxon>Eukaryota</taxon>
        <taxon>Sar</taxon>
        <taxon>Alveolata</taxon>
        <taxon>Apicomplexa</taxon>
        <taxon>Aconoidasida</taxon>
        <taxon>Piroplasmida</taxon>
        <taxon>Theileriidae</taxon>
        <taxon>Theileria</taxon>
    </lineage>
</organism>
<dbReference type="GO" id="GO:0048188">
    <property type="term" value="C:Set1C/COMPASS complex"/>
    <property type="evidence" value="ECO:0007669"/>
    <property type="project" value="TreeGrafter"/>
</dbReference>
<dbReference type="SMART" id="SM00320">
    <property type="entry name" value="WD40"/>
    <property type="match status" value="7"/>
</dbReference>
<proteinExistence type="inferred from homology"/>
<feature type="repeat" description="WD" evidence="6">
    <location>
        <begin position="372"/>
        <end position="395"/>
    </location>
</feature>
<dbReference type="PANTHER" id="PTHR19861:SF0">
    <property type="entry name" value="WD REPEAT-CONTAINING PROTEIN 82"/>
    <property type="match status" value="1"/>
</dbReference>
<evidence type="ECO:0000256" key="5">
    <source>
        <dbReference type="ARBA" id="ARBA00023242"/>
    </source>
</evidence>
<protein>
    <submittedName>
        <fullName evidence="7">Uncharacterized protein</fullName>
    </submittedName>
</protein>
<evidence type="ECO:0000313" key="7">
    <source>
        <dbReference type="EMBL" id="UVC54165.1"/>
    </source>
</evidence>
<evidence type="ECO:0000313" key="8">
    <source>
        <dbReference type="Proteomes" id="UP000244803"/>
    </source>
</evidence>
<evidence type="ECO:0000256" key="1">
    <source>
        <dbReference type="ARBA" id="ARBA00004123"/>
    </source>
</evidence>
<dbReference type="Gene3D" id="2.130.10.10">
    <property type="entry name" value="YVTN repeat-like/Quinoprotein amine dehydrogenase"/>
    <property type="match status" value="2"/>
</dbReference>
<name>A0A976SKB0_THEOR</name>
<keyword evidence="4" id="KW-0677">Repeat</keyword>